<dbReference type="HOGENOM" id="CLU_452158_0_0_1"/>
<reference evidence="2 3" key="2">
    <citation type="journal article" date="2011" name="PLoS Genet.">
        <title>Caenorhabditis briggsae recombinant inbred line genotypes reveal inter-strain incompatibility and the evolution of recombination.</title>
        <authorList>
            <person name="Ross J.A."/>
            <person name="Koboldt D.C."/>
            <person name="Staisch J.E."/>
            <person name="Chamberlin H.M."/>
            <person name="Gupta B.P."/>
            <person name="Miller R.D."/>
            <person name="Baird S.E."/>
            <person name="Haag E.S."/>
        </authorList>
    </citation>
    <scope>NUCLEOTIDE SEQUENCE [LARGE SCALE GENOMIC DNA]</scope>
    <source>
        <strain evidence="2 3">AF16</strain>
    </source>
</reference>
<accession>A8XMZ3</accession>
<gene>
    <name evidence="4" type="primary">pcmd-1</name>
    <name evidence="2 4" type="ORF">CBG15805</name>
    <name evidence="2" type="ORF">CBG_15805</name>
</gene>
<dbReference type="FunCoup" id="A8XMZ3">
    <property type="interactions" value="1438"/>
</dbReference>
<feature type="compositionally biased region" description="Polar residues" evidence="1">
    <location>
        <begin position="433"/>
        <end position="442"/>
    </location>
</feature>
<feature type="region of interest" description="Disordered" evidence="1">
    <location>
        <begin position="256"/>
        <end position="280"/>
    </location>
</feature>
<keyword evidence="3" id="KW-1185">Reference proteome</keyword>
<proteinExistence type="predicted"/>
<feature type="compositionally biased region" description="Polar residues" evidence="1">
    <location>
        <begin position="224"/>
        <end position="243"/>
    </location>
</feature>
<evidence type="ECO:0000313" key="4">
    <source>
        <dbReference type="WormBase" id="CBG15805"/>
    </source>
</evidence>
<organism evidence="2 3">
    <name type="scientific">Caenorhabditis briggsae</name>
    <dbReference type="NCBI Taxonomy" id="6238"/>
    <lineage>
        <taxon>Eukaryota</taxon>
        <taxon>Metazoa</taxon>
        <taxon>Ecdysozoa</taxon>
        <taxon>Nematoda</taxon>
        <taxon>Chromadorea</taxon>
        <taxon>Rhabditida</taxon>
        <taxon>Rhabditina</taxon>
        <taxon>Rhabditomorpha</taxon>
        <taxon>Rhabditoidea</taxon>
        <taxon>Rhabditidae</taxon>
        <taxon>Peloderinae</taxon>
        <taxon>Caenorhabditis</taxon>
    </lineage>
</organism>
<dbReference type="AlphaFoldDB" id="A8XMZ3"/>
<protein>
    <submittedName>
        <fullName evidence="2">Protein CBG15805</fullName>
    </submittedName>
</protein>
<feature type="region of interest" description="Disordered" evidence="1">
    <location>
        <begin position="1"/>
        <end position="24"/>
    </location>
</feature>
<dbReference type="eggNOG" id="ENOG502TGWC">
    <property type="taxonomic scope" value="Eukaryota"/>
</dbReference>
<sequence>MYFENDEGIDSNSSHRDYPTFMPDETSMIFPQKLDLSTLNSRKTPKKKKISPIKANAPQKSLNLSEISRISHKKHNETVDLQEMRNSFNEIMAKSQRKLSDSSVTSDRASSVCSTSSGQSQKSLFVQVTRAKKLVDQREETQREQRKSTREIWEDSDWCIGTTDTDNDDTRPPSSQPSLAFESGAIEQHRLATGSSELMDDSIQKTSKKRTQKTSVSSRSQKVNTATNTTRGSQSGRIHLSDTQLYDLYDQRRQKNSRNLNSEDPDDDDNDVTLTDNGPDIVESAFQGYYAEQSKKETPILSGFDSAHFAPIEKARNANRSVSLNNIMTTSSPTTVPRNTVFDGFAPGALRHSISTIQVSPQKLRELEQQNKTHPIPSLAQFRIPKSTRTIFPLPLMDIDEISGKGVRKDNKSTQRHFSGQAISAQIHGPPATSRSYSNPTVPQEGRAARPTTASQAKKVDFQLGNLNLAPKNSNLNSKNSNSRRPPVPYCSATSSDGTAYSIHTVTQQLLGTVKSLHPDWLQMTRRLLAGNSDDVASEFRRLLILEKENLETKWRQNRNDNPFEEDPIQRITVIRRALEKLENLGHLSRIQQLKVIHSALLST</sequence>
<name>A8XMZ3_CAEBR</name>
<dbReference type="STRING" id="6238.A8XMZ3"/>
<reference evidence="2 3" key="1">
    <citation type="journal article" date="2003" name="PLoS Biol.">
        <title>The genome sequence of Caenorhabditis briggsae: a platform for comparative genomics.</title>
        <authorList>
            <person name="Stein L.D."/>
            <person name="Bao Z."/>
            <person name="Blasiar D."/>
            <person name="Blumenthal T."/>
            <person name="Brent M.R."/>
            <person name="Chen N."/>
            <person name="Chinwalla A."/>
            <person name="Clarke L."/>
            <person name="Clee C."/>
            <person name="Coghlan A."/>
            <person name="Coulson A."/>
            <person name="D'Eustachio P."/>
            <person name="Fitch D.H."/>
            <person name="Fulton L.A."/>
            <person name="Fulton R.E."/>
            <person name="Griffiths-Jones S."/>
            <person name="Harris T.W."/>
            <person name="Hillier L.W."/>
            <person name="Kamath R."/>
            <person name="Kuwabara P.E."/>
            <person name="Mardis E.R."/>
            <person name="Marra M.A."/>
            <person name="Miner T.L."/>
            <person name="Minx P."/>
            <person name="Mullikin J.C."/>
            <person name="Plumb R.W."/>
            <person name="Rogers J."/>
            <person name="Schein J.E."/>
            <person name="Sohrmann M."/>
            <person name="Spieth J."/>
            <person name="Stajich J.E."/>
            <person name="Wei C."/>
            <person name="Willey D."/>
            <person name="Wilson R.K."/>
            <person name="Durbin R."/>
            <person name="Waterston R.H."/>
        </authorList>
    </citation>
    <scope>NUCLEOTIDE SEQUENCE [LARGE SCALE GENOMIC DNA]</scope>
    <source>
        <strain evidence="2 3">AF16</strain>
    </source>
</reference>
<feature type="compositionally biased region" description="Low complexity" evidence="1">
    <location>
        <begin position="213"/>
        <end position="223"/>
    </location>
</feature>
<dbReference type="Proteomes" id="UP000008549">
    <property type="component" value="Unassembled WGS sequence"/>
</dbReference>
<dbReference type="OMA" id="PPYCSAT"/>
<feature type="region of interest" description="Disordered" evidence="1">
    <location>
        <begin position="39"/>
        <end position="71"/>
    </location>
</feature>
<evidence type="ECO:0000313" key="2">
    <source>
        <dbReference type="EMBL" id="CAP34018.2"/>
    </source>
</evidence>
<feature type="compositionally biased region" description="Low complexity" evidence="1">
    <location>
        <begin position="468"/>
        <end position="485"/>
    </location>
</feature>
<feature type="compositionally biased region" description="Low complexity" evidence="1">
    <location>
        <begin position="101"/>
        <end position="117"/>
    </location>
</feature>
<feature type="region of interest" description="Disordered" evidence="1">
    <location>
        <begin position="468"/>
        <end position="496"/>
    </location>
</feature>
<dbReference type="WormBase" id="CBG15805">
    <property type="protein sequence ID" value="CBP46041"/>
    <property type="gene ID" value="WBGene00035940"/>
    <property type="gene designation" value="Cbr-pcmd-1"/>
</dbReference>
<dbReference type="EMBL" id="HE600911">
    <property type="protein sequence ID" value="CAP34018.2"/>
    <property type="molecule type" value="Genomic_DNA"/>
</dbReference>
<evidence type="ECO:0000313" key="3">
    <source>
        <dbReference type="Proteomes" id="UP000008549"/>
    </source>
</evidence>
<dbReference type="InParanoid" id="A8XMZ3"/>
<feature type="region of interest" description="Disordered" evidence="1">
    <location>
        <begin position="405"/>
        <end position="455"/>
    </location>
</feature>
<evidence type="ECO:0000256" key="1">
    <source>
        <dbReference type="SAM" id="MobiDB-lite"/>
    </source>
</evidence>
<feature type="region of interest" description="Disordered" evidence="1">
    <location>
        <begin position="94"/>
        <end position="117"/>
    </location>
</feature>
<feature type="region of interest" description="Disordered" evidence="1">
    <location>
        <begin position="157"/>
        <end position="243"/>
    </location>
</feature>
<feature type="compositionally biased region" description="Polar residues" evidence="1">
    <location>
        <begin position="58"/>
        <end position="68"/>
    </location>
</feature>